<feature type="transmembrane region" description="Helical" evidence="7">
    <location>
        <begin position="290"/>
        <end position="313"/>
    </location>
</feature>
<keyword evidence="10" id="KW-1185">Reference proteome</keyword>
<protein>
    <recommendedName>
        <fullName evidence="5">Protein phosphatase methylesterase 1</fullName>
        <shortName evidence="5">PME-1</shortName>
        <ecNumber evidence="5">3.1.1.-</ecNumber>
    </recommendedName>
</protein>
<dbReference type="GO" id="GO:0051723">
    <property type="term" value="F:protein methylesterase activity"/>
    <property type="evidence" value="ECO:0007669"/>
    <property type="project" value="UniProtKB-EC"/>
</dbReference>
<dbReference type="Pfam" id="PF00561">
    <property type="entry name" value="Abhydrolase_1"/>
    <property type="match status" value="1"/>
</dbReference>
<evidence type="ECO:0000256" key="2">
    <source>
        <dbReference type="ARBA" id="ARBA00022487"/>
    </source>
</evidence>
<keyword evidence="2 5" id="KW-0719">Serine esterase</keyword>
<dbReference type="EMBL" id="CP039348">
    <property type="protein sequence ID" value="QCD90068.1"/>
    <property type="molecule type" value="Genomic_DNA"/>
</dbReference>
<feature type="domain" description="AB hydrolase-1" evidence="8">
    <location>
        <begin position="179"/>
        <end position="257"/>
    </location>
</feature>
<evidence type="ECO:0000313" key="9">
    <source>
        <dbReference type="EMBL" id="QCD90068.1"/>
    </source>
</evidence>
<evidence type="ECO:0000256" key="7">
    <source>
        <dbReference type="SAM" id="Phobius"/>
    </source>
</evidence>
<keyword evidence="7" id="KW-0812">Transmembrane</keyword>
<dbReference type="InterPro" id="IPR000073">
    <property type="entry name" value="AB_hydrolase_1"/>
</dbReference>
<dbReference type="SUPFAM" id="SSF53474">
    <property type="entry name" value="alpha/beta-Hydrolases"/>
    <property type="match status" value="1"/>
</dbReference>
<name>A0A4D6LNP9_VIGUN</name>
<comment type="function">
    <text evidence="5">Demethylates proteins that have been reversibly carboxymethylated.</text>
</comment>
<dbReference type="InterPro" id="IPR029058">
    <property type="entry name" value="AB_hydrolase_fold"/>
</dbReference>
<evidence type="ECO:0000256" key="3">
    <source>
        <dbReference type="ARBA" id="ARBA00022801"/>
    </source>
</evidence>
<evidence type="ECO:0000259" key="8">
    <source>
        <dbReference type="Pfam" id="PF00561"/>
    </source>
</evidence>
<proteinExistence type="inferred from homology"/>
<organism evidence="9 10">
    <name type="scientific">Vigna unguiculata</name>
    <name type="common">Cowpea</name>
    <dbReference type="NCBI Taxonomy" id="3917"/>
    <lineage>
        <taxon>Eukaryota</taxon>
        <taxon>Viridiplantae</taxon>
        <taxon>Streptophyta</taxon>
        <taxon>Embryophyta</taxon>
        <taxon>Tracheophyta</taxon>
        <taxon>Spermatophyta</taxon>
        <taxon>Magnoliopsida</taxon>
        <taxon>eudicotyledons</taxon>
        <taxon>Gunneridae</taxon>
        <taxon>Pentapetalae</taxon>
        <taxon>rosids</taxon>
        <taxon>fabids</taxon>
        <taxon>Fabales</taxon>
        <taxon>Fabaceae</taxon>
        <taxon>Papilionoideae</taxon>
        <taxon>50 kb inversion clade</taxon>
        <taxon>NPAAA clade</taxon>
        <taxon>indigoferoid/millettioid clade</taxon>
        <taxon>Phaseoleae</taxon>
        <taxon>Vigna</taxon>
    </lineage>
</organism>
<comment type="catalytic activity">
    <reaction evidence="4">
        <text>[phosphatase 2A protein]-C-terminal L-leucine methyl ester + H2O = [phosphatase 2A protein]-C-terminal L-leucine + methanol + H(+)</text>
        <dbReference type="Rhea" id="RHEA:48548"/>
        <dbReference type="Rhea" id="RHEA-COMP:12134"/>
        <dbReference type="Rhea" id="RHEA-COMP:12135"/>
        <dbReference type="ChEBI" id="CHEBI:15377"/>
        <dbReference type="ChEBI" id="CHEBI:15378"/>
        <dbReference type="ChEBI" id="CHEBI:17790"/>
        <dbReference type="ChEBI" id="CHEBI:90516"/>
        <dbReference type="ChEBI" id="CHEBI:90517"/>
        <dbReference type="EC" id="3.1.1.89"/>
    </reaction>
</comment>
<evidence type="ECO:0000256" key="1">
    <source>
        <dbReference type="ARBA" id="ARBA00008645"/>
    </source>
</evidence>
<sequence length="418" mass="46140">MDSSSSSSHMASLPENATEEHSQQQTQPDSAFASVPQCPPTKSSSEKYAPLDWSQYFDKEDDVTIPASNDVFHIYTAGTEGPVVFCLHGGGYSGRRAMDSSSSSSHMASLPENATEEHSQQQTQPDSAFASVPQRPPTKSSSEKYAPLDWSQYFDKEDDVAIPASNDVFHIYTAGTEGPVVFCLHGGGYSGFSFAVSASKIKEKARVVAMDLRGHGKSSTENDIDLSVETMCNDVFAVIKELYGNSPPAMILVGHSQLSKTSINNVPILTLLSWLSMLVSRIPICILNIWLHILLFLVLCLISMKLICCSYLYRTELEKTEQYWKGWYEGLSDKFLSSPVAKLLLLAGTDRLDRSLTIGQMQGKFQMVVVRHTGHAIQEDVPDEFATLIVNFISRNRIGPHGVEVFLMVISLQLSRSY</sequence>
<gene>
    <name evidence="9" type="ORF">DEO72_LG4g1021</name>
</gene>
<dbReference type="Gene3D" id="3.40.50.1820">
    <property type="entry name" value="alpha/beta hydrolase"/>
    <property type="match status" value="3"/>
</dbReference>
<feature type="region of interest" description="Disordered" evidence="6">
    <location>
        <begin position="1"/>
        <end position="49"/>
    </location>
</feature>
<evidence type="ECO:0000313" key="10">
    <source>
        <dbReference type="Proteomes" id="UP000501690"/>
    </source>
</evidence>
<dbReference type="Proteomes" id="UP000501690">
    <property type="component" value="Linkage Group LG4"/>
</dbReference>
<feature type="region of interest" description="Disordered" evidence="6">
    <location>
        <begin position="96"/>
        <end position="144"/>
    </location>
</feature>
<dbReference type="PANTHER" id="PTHR14189">
    <property type="entry name" value="PROTEIN PHOSPHATASE METHYLESTERASE-1 RELATED"/>
    <property type="match status" value="1"/>
</dbReference>
<dbReference type="EC" id="3.1.1.-" evidence="5"/>
<evidence type="ECO:0000256" key="4">
    <source>
        <dbReference type="ARBA" id="ARBA00049203"/>
    </source>
</evidence>
<dbReference type="PANTHER" id="PTHR14189:SF0">
    <property type="entry name" value="PROTEIN PHOSPHATASE METHYLESTERASE 1"/>
    <property type="match status" value="1"/>
</dbReference>
<reference evidence="9 10" key="1">
    <citation type="submission" date="2019-04" db="EMBL/GenBank/DDBJ databases">
        <title>An improved genome assembly and genetic linkage map for asparagus bean, Vigna unguiculata ssp. sesquipedialis.</title>
        <authorList>
            <person name="Xia Q."/>
            <person name="Zhang R."/>
            <person name="Dong Y."/>
        </authorList>
    </citation>
    <scope>NUCLEOTIDE SEQUENCE [LARGE SCALE GENOMIC DNA]</scope>
    <source>
        <tissue evidence="9">Leaf</tissue>
    </source>
</reference>
<keyword evidence="7" id="KW-0472">Membrane</keyword>
<dbReference type="PIRSF" id="PIRSF022950">
    <property type="entry name" value="PPase_methylesterase_euk"/>
    <property type="match status" value="1"/>
</dbReference>
<keyword evidence="7" id="KW-1133">Transmembrane helix</keyword>
<accession>A0A4D6LNP9</accession>
<comment type="similarity">
    <text evidence="1 5">Belongs to the AB hydrolase superfamily.</text>
</comment>
<evidence type="ECO:0000256" key="5">
    <source>
        <dbReference type="PIRNR" id="PIRNR022950"/>
    </source>
</evidence>
<dbReference type="InterPro" id="IPR016812">
    <property type="entry name" value="PPase_methylesterase_euk"/>
</dbReference>
<evidence type="ECO:0000256" key="6">
    <source>
        <dbReference type="SAM" id="MobiDB-lite"/>
    </source>
</evidence>
<keyword evidence="3 5" id="KW-0378">Hydrolase</keyword>
<dbReference type="AlphaFoldDB" id="A0A4D6LNP9"/>